<dbReference type="SUPFAM" id="SSF47240">
    <property type="entry name" value="Ferritin-like"/>
    <property type="match status" value="1"/>
</dbReference>
<dbReference type="Gene3D" id="1.20.1260.10">
    <property type="match status" value="1"/>
</dbReference>
<dbReference type="AlphaFoldDB" id="A0A1G6BE70"/>
<dbReference type="EMBL" id="FMXO01000004">
    <property type="protein sequence ID" value="SDB18861.1"/>
    <property type="molecule type" value="Genomic_DNA"/>
</dbReference>
<gene>
    <name evidence="2" type="ORF">SAMN05660653_00945</name>
</gene>
<dbReference type="STRING" id="617002.SAMN05660653_00945"/>
<proteinExistence type="predicted"/>
<sequence>MSHKTISLFAPNDHDSAPCQSGGICGSRRKLLQAGLGAAGLLLASPGLAWTRDESFVQLRGTGAGLSKAEELMTLALQHEHGAMVQYANHAGLLSHWVNPTFAKTIQEIIADEVDHAVTLVNVLIASGVTPTLAVWPPRSGVAPRQLVLLDIAAEQGAVDLYSEILEHDLSQPLRARITAIRDAEILHRNIFNDLLEKV</sequence>
<feature type="domain" description="Ferritin/DPS" evidence="1">
    <location>
        <begin position="76"/>
        <end position="168"/>
    </location>
</feature>
<dbReference type="RefSeq" id="WP_092117827.1">
    <property type="nucleotide sequence ID" value="NZ_FMXO01000004.1"/>
</dbReference>
<protein>
    <recommendedName>
        <fullName evidence="1">Ferritin/DPS domain-containing protein</fullName>
    </recommendedName>
</protein>
<dbReference type="GO" id="GO:0008199">
    <property type="term" value="F:ferric iron binding"/>
    <property type="evidence" value="ECO:0007669"/>
    <property type="project" value="InterPro"/>
</dbReference>
<evidence type="ECO:0000313" key="3">
    <source>
        <dbReference type="Proteomes" id="UP000198771"/>
    </source>
</evidence>
<dbReference type="InterPro" id="IPR012347">
    <property type="entry name" value="Ferritin-like"/>
</dbReference>
<dbReference type="InterPro" id="IPR008331">
    <property type="entry name" value="Ferritin_DPS_dom"/>
</dbReference>
<accession>A0A1G6BE70</accession>
<name>A0A1G6BE70_9BACT</name>
<dbReference type="OrthoDB" id="5471636at2"/>
<dbReference type="InterPro" id="IPR009078">
    <property type="entry name" value="Ferritin-like_SF"/>
</dbReference>
<organism evidence="2 3">
    <name type="scientific">Desulfonatronum thiosulfatophilum</name>
    <dbReference type="NCBI Taxonomy" id="617002"/>
    <lineage>
        <taxon>Bacteria</taxon>
        <taxon>Pseudomonadati</taxon>
        <taxon>Thermodesulfobacteriota</taxon>
        <taxon>Desulfovibrionia</taxon>
        <taxon>Desulfovibrionales</taxon>
        <taxon>Desulfonatronaceae</taxon>
        <taxon>Desulfonatronum</taxon>
    </lineage>
</organism>
<dbReference type="Proteomes" id="UP000198771">
    <property type="component" value="Unassembled WGS sequence"/>
</dbReference>
<dbReference type="CDD" id="cd00657">
    <property type="entry name" value="Ferritin_like"/>
    <property type="match status" value="1"/>
</dbReference>
<keyword evidence="3" id="KW-1185">Reference proteome</keyword>
<dbReference type="Pfam" id="PF00210">
    <property type="entry name" value="Ferritin"/>
    <property type="match status" value="1"/>
</dbReference>
<evidence type="ECO:0000259" key="1">
    <source>
        <dbReference type="Pfam" id="PF00210"/>
    </source>
</evidence>
<reference evidence="2 3" key="1">
    <citation type="submission" date="2016-10" db="EMBL/GenBank/DDBJ databases">
        <authorList>
            <person name="de Groot N.N."/>
        </authorList>
    </citation>
    <scope>NUCLEOTIDE SEQUENCE [LARGE SCALE GENOMIC DNA]</scope>
    <source>
        <strain evidence="2 3">ASO4-2</strain>
    </source>
</reference>
<evidence type="ECO:0000313" key="2">
    <source>
        <dbReference type="EMBL" id="SDB18861.1"/>
    </source>
</evidence>